<sequence>MKSKTVCEAESFPGSEDKLVEEKHLESDNGQREDASIDLGNCTKDECDVVADEGDKLEDSLVGEREQGNGMDDKNSLESSVQLDDECKESKGIDQEVKTRDFDASDKEIEKEMSDDTDFKF</sequence>
<feature type="region of interest" description="Disordered" evidence="1">
    <location>
        <begin position="54"/>
        <end position="121"/>
    </location>
</feature>
<feature type="compositionally biased region" description="Basic and acidic residues" evidence="1">
    <location>
        <begin position="54"/>
        <end position="76"/>
    </location>
</feature>
<dbReference type="Proteomes" id="UP000685013">
    <property type="component" value="Chromosome 13"/>
</dbReference>
<evidence type="ECO:0000313" key="2">
    <source>
        <dbReference type="EMBL" id="KAG6583642.1"/>
    </source>
</evidence>
<comment type="caution">
    <text evidence="2">The sequence shown here is derived from an EMBL/GenBank/DDBJ whole genome shotgun (WGS) entry which is preliminary data.</text>
</comment>
<evidence type="ECO:0000313" key="3">
    <source>
        <dbReference type="Proteomes" id="UP000685013"/>
    </source>
</evidence>
<feature type="compositionally biased region" description="Basic and acidic residues" evidence="1">
    <location>
        <begin position="15"/>
        <end position="35"/>
    </location>
</feature>
<evidence type="ECO:0000256" key="1">
    <source>
        <dbReference type="SAM" id="MobiDB-lite"/>
    </source>
</evidence>
<accession>A0AAV6MPA5</accession>
<organism evidence="2 3">
    <name type="scientific">Cucurbita argyrosperma subsp. sororia</name>
    <dbReference type="NCBI Taxonomy" id="37648"/>
    <lineage>
        <taxon>Eukaryota</taxon>
        <taxon>Viridiplantae</taxon>
        <taxon>Streptophyta</taxon>
        <taxon>Embryophyta</taxon>
        <taxon>Tracheophyta</taxon>
        <taxon>Spermatophyta</taxon>
        <taxon>Magnoliopsida</taxon>
        <taxon>eudicotyledons</taxon>
        <taxon>Gunneridae</taxon>
        <taxon>Pentapetalae</taxon>
        <taxon>rosids</taxon>
        <taxon>fabids</taxon>
        <taxon>Cucurbitales</taxon>
        <taxon>Cucurbitaceae</taxon>
        <taxon>Cucurbiteae</taxon>
        <taxon>Cucurbita</taxon>
    </lineage>
</organism>
<name>A0AAV6MPA5_9ROSI</name>
<protein>
    <submittedName>
        <fullName evidence="2">Uncharacterized protein</fullName>
    </submittedName>
</protein>
<dbReference type="AlphaFoldDB" id="A0AAV6MPA5"/>
<reference evidence="2 3" key="1">
    <citation type="journal article" date="2021" name="Hortic Res">
        <title>The domestication of Cucurbita argyrosperma as revealed by the genome of its wild relative.</title>
        <authorList>
            <person name="Barrera-Redondo J."/>
            <person name="Sanchez-de la Vega G."/>
            <person name="Aguirre-Liguori J.A."/>
            <person name="Castellanos-Morales G."/>
            <person name="Gutierrez-Guerrero Y.T."/>
            <person name="Aguirre-Dugua X."/>
            <person name="Aguirre-Planter E."/>
            <person name="Tenaillon M.I."/>
            <person name="Lira-Saade R."/>
            <person name="Eguiarte L.E."/>
        </authorList>
    </citation>
    <scope>NUCLEOTIDE SEQUENCE [LARGE SCALE GENOMIC DNA]</scope>
    <source>
        <strain evidence="2">JBR-2021</strain>
    </source>
</reference>
<keyword evidence="3" id="KW-1185">Reference proteome</keyword>
<dbReference type="EMBL" id="JAGKQH010000013">
    <property type="protein sequence ID" value="KAG6583642.1"/>
    <property type="molecule type" value="Genomic_DNA"/>
</dbReference>
<feature type="region of interest" description="Disordered" evidence="1">
    <location>
        <begin position="1"/>
        <end position="37"/>
    </location>
</feature>
<feature type="compositionally biased region" description="Basic and acidic residues" evidence="1">
    <location>
        <begin position="88"/>
        <end position="121"/>
    </location>
</feature>
<feature type="non-terminal residue" evidence="2">
    <location>
        <position position="1"/>
    </location>
</feature>
<gene>
    <name evidence="2" type="ORF">SDJN03_19574</name>
</gene>
<proteinExistence type="predicted"/>